<comment type="caution">
    <text evidence="2">The sequence shown here is derived from an EMBL/GenBank/DDBJ whole genome shotgun (WGS) entry which is preliminary data.</text>
</comment>
<keyword evidence="1" id="KW-0472">Membrane</keyword>
<evidence type="ECO:0000313" key="3">
    <source>
        <dbReference type="EMBL" id="PWI27588.1"/>
    </source>
</evidence>
<evidence type="ECO:0000313" key="4">
    <source>
        <dbReference type="Proteomes" id="UP000245514"/>
    </source>
</evidence>
<dbReference type="EMBL" id="QFWG01000007">
    <property type="protein sequence ID" value="PWI27588.1"/>
    <property type="molecule type" value="Genomic_DNA"/>
</dbReference>
<reference evidence="2" key="2">
    <citation type="submission" date="2023-05" db="EMBL/GenBank/DDBJ databases">
        <title>Cataloging the Phylogenetic Diversity of Human Bladder Bacteria.</title>
        <authorList>
            <person name="Du J."/>
        </authorList>
    </citation>
    <scope>NUCLEOTIDE SEQUENCE</scope>
    <source>
        <strain evidence="2">UMB9978</strain>
    </source>
</reference>
<keyword evidence="4" id="KW-1185">Reference proteome</keyword>
<gene>
    <name evidence="3" type="ORF">CAY35_06255</name>
    <name evidence="2" type="ORF">QP116_07645</name>
</gene>
<proteinExistence type="predicted"/>
<dbReference type="AlphaFoldDB" id="A0AAP4C799"/>
<accession>A0AAP4C799</accession>
<sequence>MLMDGFAIAGVVVCVISMVVGIAMTVMRTFPADSSILSLVLVELYLVVYGVQAAIRHAGSQPLIGAAWEFWGYLATALLLVPLAAWWAIGDKSRWSNTVMAAAGFTVLVMLVRMQQVWHGQGFFAG</sequence>
<feature type="transmembrane region" description="Helical" evidence="1">
    <location>
        <begin position="36"/>
        <end position="55"/>
    </location>
</feature>
<name>A0AAP4C799_9MICC</name>
<feature type="transmembrane region" description="Helical" evidence="1">
    <location>
        <begin position="7"/>
        <end position="30"/>
    </location>
</feature>
<keyword evidence="1" id="KW-0812">Transmembrane</keyword>
<dbReference type="Proteomes" id="UP000245514">
    <property type="component" value="Unassembled WGS sequence"/>
</dbReference>
<evidence type="ECO:0000256" key="1">
    <source>
        <dbReference type="SAM" id="Phobius"/>
    </source>
</evidence>
<feature type="transmembrane region" description="Helical" evidence="1">
    <location>
        <begin position="67"/>
        <end position="89"/>
    </location>
</feature>
<dbReference type="EMBL" id="JASODW010000009">
    <property type="protein sequence ID" value="MDK6275599.1"/>
    <property type="molecule type" value="Genomic_DNA"/>
</dbReference>
<dbReference type="Proteomes" id="UP001240483">
    <property type="component" value="Unassembled WGS sequence"/>
</dbReference>
<protein>
    <submittedName>
        <fullName evidence="2">Uncharacterized protein</fullName>
    </submittedName>
</protein>
<feature type="transmembrane region" description="Helical" evidence="1">
    <location>
        <begin position="95"/>
        <end position="112"/>
    </location>
</feature>
<keyword evidence="1" id="KW-1133">Transmembrane helix</keyword>
<organism evidence="2 5">
    <name type="scientific">Pseudoglutamicibacter cumminsii</name>
    <dbReference type="NCBI Taxonomy" id="156979"/>
    <lineage>
        <taxon>Bacteria</taxon>
        <taxon>Bacillati</taxon>
        <taxon>Actinomycetota</taxon>
        <taxon>Actinomycetes</taxon>
        <taxon>Micrococcales</taxon>
        <taxon>Micrococcaceae</taxon>
        <taxon>Pseudoglutamicibacter</taxon>
    </lineage>
</organism>
<evidence type="ECO:0000313" key="2">
    <source>
        <dbReference type="EMBL" id="MDK6275599.1"/>
    </source>
</evidence>
<evidence type="ECO:0000313" key="5">
    <source>
        <dbReference type="Proteomes" id="UP001240483"/>
    </source>
</evidence>
<reference evidence="3 4" key="1">
    <citation type="submission" date="2018-05" db="EMBL/GenBank/DDBJ databases">
        <title>Draft Genome Sequence of Arthrobacter cumminsii IME1328, Isolated from a Patient Who Suffered from Foot Ulcers in China.</title>
        <authorList>
            <person name="Li M."/>
            <person name="Jiang Z."/>
            <person name="Sun Q."/>
            <person name="Tong Y."/>
        </authorList>
    </citation>
    <scope>NUCLEOTIDE SEQUENCE [LARGE SCALE GENOMIC DNA]</scope>
    <source>
        <strain evidence="3 4">IME1328</strain>
    </source>
</reference>